<evidence type="ECO:0000313" key="2">
    <source>
        <dbReference type="Proteomes" id="UP000593972"/>
    </source>
</evidence>
<protein>
    <submittedName>
        <fullName evidence="1">Uncharacterized protein</fullName>
    </submittedName>
</protein>
<sequence length="81" mass="9082">MGIGKLLPIFAYAQPVYKKCECCGRVRDIYYRMHVMDPKDTNLLVGSIELCEPCGEKLGSITDQKLAKETVLAKFAPEDDI</sequence>
<evidence type="ECO:0000313" key="1">
    <source>
        <dbReference type="EMBL" id="QOP54307.1"/>
    </source>
</evidence>
<organism evidence="1 2">
    <name type="scientific">Lacticaseibacillus paracasei</name>
    <name type="common">Lactobacillus paracasei</name>
    <dbReference type="NCBI Taxonomy" id="1597"/>
    <lineage>
        <taxon>Bacteria</taxon>
        <taxon>Bacillati</taxon>
        <taxon>Bacillota</taxon>
        <taxon>Bacilli</taxon>
        <taxon>Lactobacillales</taxon>
        <taxon>Lactobacillaceae</taxon>
        <taxon>Lacticaseibacillus</taxon>
    </lineage>
</organism>
<dbReference type="AlphaFoldDB" id="A0ABD7BQD2"/>
<dbReference type="Proteomes" id="UP000593972">
    <property type="component" value="Chromosome"/>
</dbReference>
<name>A0ABD7BQD2_LACPA</name>
<reference evidence="1 2" key="1">
    <citation type="submission" date="2020-03" db="EMBL/GenBank/DDBJ databases">
        <title>Complete genome sequence of Lactobacillus paracasei strain NFFJ04, isolated from animal feed.</title>
        <authorList>
            <person name="Jung J.Y."/>
        </authorList>
    </citation>
    <scope>NUCLEOTIDE SEQUENCE [LARGE SCALE GENOMIC DNA]</scope>
    <source>
        <strain evidence="1 2">NFFJ04</strain>
    </source>
</reference>
<gene>
    <name evidence="1" type="ORF">HCJ88_12530</name>
</gene>
<accession>A0ABD7BQD2</accession>
<dbReference type="RefSeq" id="WP_193137185.1">
    <property type="nucleotide sequence ID" value="NZ_CP050500.1"/>
</dbReference>
<proteinExistence type="predicted"/>
<dbReference type="EMBL" id="CP050500">
    <property type="protein sequence ID" value="QOP54307.1"/>
    <property type="molecule type" value="Genomic_DNA"/>
</dbReference>